<organism evidence="2 3">
    <name type="scientific">Methyloceanibacter caenitepidi</name>
    <dbReference type="NCBI Taxonomy" id="1384459"/>
    <lineage>
        <taxon>Bacteria</taxon>
        <taxon>Pseudomonadati</taxon>
        <taxon>Pseudomonadota</taxon>
        <taxon>Alphaproteobacteria</taxon>
        <taxon>Hyphomicrobiales</taxon>
        <taxon>Hyphomicrobiaceae</taxon>
        <taxon>Methyloceanibacter</taxon>
    </lineage>
</organism>
<accession>A0A0A8K4R9</accession>
<evidence type="ECO:0000256" key="1">
    <source>
        <dbReference type="SAM" id="SignalP"/>
    </source>
</evidence>
<evidence type="ECO:0000313" key="2">
    <source>
        <dbReference type="EMBL" id="BAQ17009.1"/>
    </source>
</evidence>
<name>A0A0A8K4R9_9HYPH</name>
<feature type="signal peptide" evidence="1">
    <location>
        <begin position="1"/>
        <end position="27"/>
    </location>
</feature>
<proteinExistence type="predicted"/>
<dbReference type="PROSITE" id="PS51257">
    <property type="entry name" value="PROKAR_LIPOPROTEIN"/>
    <property type="match status" value="1"/>
</dbReference>
<evidence type="ECO:0000313" key="3">
    <source>
        <dbReference type="Proteomes" id="UP000031643"/>
    </source>
</evidence>
<dbReference type="OrthoDB" id="8448544at2"/>
<dbReference type="HOGENOM" id="CLU_1925096_0_0_5"/>
<protein>
    <submittedName>
        <fullName evidence="2">Uncharacterized protein</fullName>
    </submittedName>
</protein>
<keyword evidence="1" id="KW-0732">Signal</keyword>
<dbReference type="Proteomes" id="UP000031643">
    <property type="component" value="Chromosome"/>
</dbReference>
<sequence length="131" mass="14075">MTCSKSRHAAFLVAGVGLFACVTQVQASDIEDLIKSPQKYLGQQVEMKAYCTKGGRSGDVLGYECTTDDGVYLDTDDITPDDAKDKFANDCAGGKCEATVTFEPHSYSVSGVIEPDRDVVIFNAKTAKVSF</sequence>
<keyword evidence="3" id="KW-1185">Reference proteome</keyword>
<gene>
    <name evidence="2" type="ORF">GL4_1554</name>
</gene>
<dbReference type="EMBL" id="AP014648">
    <property type="protein sequence ID" value="BAQ17009.1"/>
    <property type="molecule type" value="Genomic_DNA"/>
</dbReference>
<dbReference type="KEGG" id="mcg:GL4_1554"/>
<reference evidence="2 3" key="1">
    <citation type="submission" date="2014-09" db="EMBL/GenBank/DDBJ databases">
        <title>Genome sequencing of Methyloceanibacter caenitepidi Gela4.</title>
        <authorList>
            <person name="Takeuchi M."/>
            <person name="Susumu S."/>
            <person name="Kamagata Y."/>
            <person name="Oshima K."/>
            <person name="Hattori M."/>
            <person name="Iwasaki W."/>
        </authorList>
    </citation>
    <scope>NUCLEOTIDE SEQUENCE [LARGE SCALE GENOMIC DNA]</scope>
    <source>
        <strain evidence="2 3">Gela4</strain>
    </source>
</reference>
<dbReference type="RefSeq" id="WP_045366285.1">
    <property type="nucleotide sequence ID" value="NZ_AP014648.1"/>
</dbReference>
<feature type="chain" id="PRO_5002038535" evidence="1">
    <location>
        <begin position="28"/>
        <end position="131"/>
    </location>
</feature>
<dbReference type="AlphaFoldDB" id="A0A0A8K4R9"/>